<name>A0A7X0JTH4_9GAMM</name>
<feature type="signal peptide" evidence="3">
    <location>
        <begin position="1"/>
        <end position="28"/>
    </location>
</feature>
<dbReference type="NCBIfam" id="TIGR03696">
    <property type="entry name" value="Rhs_assc_core"/>
    <property type="match status" value="1"/>
</dbReference>
<dbReference type="Gene3D" id="2.180.10.10">
    <property type="entry name" value="RHS repeat-associated core"/>
    <property type="match status" value="5"/>
</dbReference>
<feature type="domain" description="Teneurin-like YD-shell" evidence="4">
    <location>
        <begin position="2431"/>
        <end position="2731"/>
    </location>
</feature>
<protein>
    <submittedName>
        <fullName evidence="5">RHS repeat-associated protein</fullName>
    </submittedName>
</protein>
<evidence type="ECO:0000259" key="4">
    <source>
        <dbReference type="Pfam" id="PF25023"/>
    </source>
</evidence>
<gene>
    <name evidence="5" type="ORF">HNR48_002142</name>
</gene>
<dbReference type="InterPro" id="IPR006530">
    <property type="entry name" value="YD"/>
</dbReference>
<dbReference type="InParanoid" id="A0A7X0JTH4"/>
<dbReference type="InterPro" id="IPR022385">
    <property type="entry name" value="Rhs_assc_core"/>
</dbReference>
<dbReference type="InterPro" id="IPR056823">
    <property type="entry name" value="TEN-like_YD-shell"/>
</dbReference>
<dbReference type="PANTHER" id="PTHR32305:SF15">
    <property type="entry name" value="PROTEIN RHSA-RELATED"/>
    <property type="match status" value="1"/>
</dbReference>
<dbReference type="InterPro" id="IPR031325">
    <property type="entry name" value="RHS_repeat"/>
</dbReference>
<sequence length="3024" mass="339227">MSNKMFNNFFKTVSLFILFALLPQFSIAEVANFKHRGYVMARGPILGPNDQPILVEVDQYGEELQEIGEVHGALEGVVPTSAVDYQARVESFKLFKENADPDLIKGALVLSTVSENLVAKSEYKSYCESLPQIEVASPVAGDPPLKKNVPCPDVNSSTIKSVYFRSSDTIVDPDVLGPEGPILFQSTIDLRNYEDLSESSSDSYVTVLLKKNGDIAREAKGGLFRNTVTYKWGEFLEDGEGGKKASRTLFNQETHDAVIKPIPGVRVFNSLANEVSVTTGEYGEYRLNMYLPVWDCDSFSFDGQMIAEIPYRNFNPKTKNILSTGFYNAVANTYDYYIPTNFDFCYGWSPAYQRQRANVVAILATIAVPIKSRTDLRVDSIILTGEGSIDVEVESTAYDQERAQVQEIDPANNVLHYDFDGDRNLDIAVLYQGKYYVYLGGRPPKYDTEFPDKPIEEDLVRLADHLPDFQDRGLLKSISLEDLQQTDIYVFRASTGQLIHERIGLEEEEFQPFNLVGADQENTESANFYYKFLIRGPTFLERHTGSLEDWWSKTGIKIELFEGRKADYLRMGERVQIVAVNRATGYVGSVTSVLEHSQLDQGTSIAVDISKLVLRPPNLKIRAERTSRTELGLDKGEINRYLIGGEGSALSDDTYIKIDTEWFDHDGNTLPAELPGYSAMLAKVVSPGKLAKDAACGSQLNTIEIKPGVHPQLLKLSGSCDLQNEHYYLYVCGHNIDSEGKDQCFNFNGEGGRPSVYVPVKVPVYDEIASRQRQNAHEYARQDDLLSDTERNRDPEPVYRWAYRPEMQFSVYGLKVNGVNAYDKEGAPQYLDLRGERVAEIGAQSTSYVEVLHDLFTSPNGPLSLFSPDKKLVFALGEHEIEATAGAANRILFENIEHLSSLTASDHITLRLFDNNDTHNILWQYTFSPDYSGRSTFTRAYMRGVTSSASRLGSFKIYDVDVESPSKVTVKLYDHEERFERDLVEETDMEAGAHQFLMTRKDLEDFVPRAGETDLHMRIIIEPDNGDPEVVVQYKIELDDSSTGDMLGQIIEHDTLIQRGALTLQRQDISLQGLGPQLNFIRSYSNETKIENEQGVVGPGWTHNHNLFAKVLRYSDGNAPYGDNLPSWVKDTRNEQDDEQPQLLLKSEMEALQTHAVYPSMVLISNGGIFTRETVFDDWVPQRARHGVLETNDEGFWLYRSKDGTEYHFEQFDSDKNRMMLDRVVDRNSNTLTYEYITLTGDKLVSKVTDAVGRTLNFRYGIHNYAPRLESVSTSVGIQLDFEYFPDGDPMAGFLKSFSREDFVESYEYELVNPDPVANLVAVTDANGRRHSYEYFPWDDSPVHMRNRVPGIVPSDLVRKVNYPGGDSAEIKYPAGGDNVREVVDLRGNTTRYTLNLYGNPILIEEPEGRVTEFDWSLDLGEPDNVMRRKKDRSINAEWHYEYDAKGNLTKETDPFNNSMTQSWDQRYSVLLERTDKNGVEFRQTLDGKGNVTATTLTEKVIGEAGGSGSTISESFAYNNKGQKTSHTDGRGNETTYKYDIYGNLEEKKEALGSVTRYQNTDRGLMTQSTDPNGNISRFEYDKLDRLTKKTDPAGNTVEYVYDKKGNKVSETSRDSYLDQNRRLFLSYQYDERDRVVSVTRQGSNNTENYDGRMRYSYDANSNVVRESDWKGQFTEHEYDDLNRRTKTTNALGDDMSYAYEFTNDGLRKTMVDYEGRTTVEQMDKLGRKTSVALPLSFSRSYEYDKTKNLLAQTDENGNRTRFSYNERYQKIAQLDALDGVYLWEYDDAGNLSATVDEEGRRSTYTYDNQNRMTASTDAAGRDSTYGYDANGNLTSETRPYGFAFSYRYNALNQQVGITNPDGGEESKSYTNDGLLVRHQDAEGRTSIMVYGPEQRLYESTDPVGRKTAQSFDLNGNVLTTTLSQSGEGPLTSSNKTYTYDALNRKLSLNEANIRTTNWEYDKVGNVLKVTRPNGRQTSSSYDDLNRVLTVTDAIGGITRQSYDGVGNVLSRTDRRNFTYSTEYDALHRPTLKTDPLSQTERLMYDKVGNITQLTDKRDIVTTTTYDGINRPLVETRGGIRLSTRSYAGSGGRETQTLVDANDNTFVTEKDFRGNTLSLTFADNSVQKQRYDLSGFMTEEEDESGFITRYNYFADGRVASSQNPEGETTSYRYDLFGNQRQMTRPLGAVQNRDYDALNRLVRVSDALNQQTQFQYDANDNLLVQTMPGSAPVNFTYDVLNRQLSREHGSLTSSYEYDAEGNLTKTTDPKGQVFTQQFDQLGRLQQQDFPSGSDLSSVTTSYDGNNNPLSVSETTNRGTELYSYAYDTLDRLTRSEQRGQVLTYQYDNNGNRTQLVSPGGSSDYRYDNRNRLSEVQSGSEISRYHYLANSWLERVENANGSQVAYQYDNAGRVVDIQNSLAGGGLLSSFAYQYDNNGNRTQQVEVQSGFADTQSLTTTYSYDTLDRLTRYTENDGSENKETVYTYFPSYDRKSETVTVGSQTERQRQYTYDNINRLTTITEAAGGEISYLYDRNGNQLSRTDTIDGANDSTLFTYNSRNQLTQVQNGAPGSEASQGQNHYDYRGMRIRQLGSSRGDIEYLYDQKSIVDELQSGSTLAHYTYGDRLLSLNHSGESQFYHYAALGTTANLSDSAGQVKVSYRSDVFGSITKQEGTSVNRQVFTGQEHDENTGLIYFGARFYDPAIGRFMTQDTYLGESNTPPSLHRYLYAYSNPTYYFDPNGHAAVAAPLAETAIVAAENVAVTGAIALATGVDNSVDIEPLDDLPPTLRTVAKLMVVQQVVSSALENMASDVWSTITTENDAGPLSTADTEGKARVDLGRNEGFPALTEQLPTNTGGKQIEEGNIRDSILSSPNVGPREGYDTGGQHTVETGPINMYRDEDGVNEKDGFNSEADVTNTVTGFHGTKAKNIESIRNDGAMNPNSEGEIFLSGNQSDTFVHGADSSIGGALSAKVTIDVGKANSVTNISVPGNPNAILIKTDTPLSTTVDSVTIRKPDGDGGFEYEDQ</sequence>
<dbReference type="PANTHER" id="PTHR32305">
    <property type="match status" value="1"/>
</dbReference>
<evidence type="ECO:0000256" key="3">
    <source>
        <dbReference type="SAM" id="SignalP"/>
    </source>
</evidence>
<keyword evidence="1" id="KW-0677">Repeat</keyword>
<evidence type="ECO:0000256" key="1">
    <source>
        <dbReference type="ARBA" id="ARBA00022737"/>
    </source>
</evidence>
<dbReference type="Proteomes" id="UP000528457">
    <property type="component" value="Unassembled WGS sequence"/>
</dbReference>
<keyword evidence="3" id="KW-0732">Signal</keyword>
<dbReference type="InterPro" id="IPR050708">
    <property type="entry name" value="T6SS_VgrG/RHS"/>
</dbReference>
<dbReference type="RefSeq" id="WP_167202763.1">
    <property type="nucleotide sequence ID" value="NZ_JAAONY010000002.1"/>
</dbReference>
<keyword evidence="6" id="KW-1185">Reference proteome</keyword>
<comment type="caution">
    <text evidence="5">The sequence shown here is derived from an EMBL/GenBank/DDBJ whole genome shotgun (WGS) entry which is preliminary data.</text>
</comment>
<dbReference type="Pfam" id="PF25023">
    <property type="entry name" value="TEN_YD-shell"/>
    <property type="match status" value="1"/>
</dbReference>
<proteinExistence type="predicted"/>
<organism evidence="5 6">
    <name type="scientific">Pseudoteredinibacter isoporae</name>
    <dbReference type="NCBI Taxonomy" id="570281"/>
    <lineage>
        <taxon>Bacteria</taxon>
        <taxon>Pseudomonadati</taxon>
        <taxon>Pseudomonadota</taxon>
        <taxon>Gammaproteobacteria</taxon>
        <taxon>Cellvibrionales</taxon>
        <taxon>Cellvibrionaceae</taxon>
        <taxon>Pseudoteredinibacter</taxon>
    </lineage>
</organism>
<feature type="region of interest" description="Disordered" evidence="2">
    <location>
        <begin position="2286"/>
        <end position="2313"/>
    </location>
</feature>
<feature type="compositionally biased region" description="Polar residues" evidence="2">
    <location>
        <begin position="2292"/>
        <end position="2313"/>
    </location>
</feature>
<feature type="chain" id="PRO_5030953560" evidence="3">
    <location>
        <begin position="29"/>
        <end position="3024"/>
    </location>
</feature>
<dbReference type="EMBL" id="JACHHT010000002">
    <property type="protein sequence ID" value="MBB6521857.1"/>
    <property type="molecule type" value="Genomic_DNA"/>
</dbReference>
<evidence type="ECO:0000256" key="2">
    <source>
        <dbReference type="SAM" id="MobiDB-lite"/>
    </source>
</evidence>
<accession>A0A7X0JTH4</accession>
<dbReference type="Pfam" id="PF05593">
    <property type="entry name" value="RHS_repeat"/>
    <property type="match status" value="8"/>
</dbReference>
<evidence type="ECO:0000313" key="5">
    <source>
        <dbReference type="EMBL" id="MBB6521857.1"/>
    </source>
</evidence>
<evidence type="ECO:0000313" key="6">
    <source>
        <dbReference type="Proteomes" id="UP000528457"/>
    </source>
</evidence>
<reference evidence="5 6" key="1">
    <citation type="submission" date="2020-08" db="EMBL/GenBank/DDBJ databases">
        <title>Genomic Encyclopedia of Type Strains, Phase IV (KMG-IV): sequencing the most valuable type-strain genomes for metagenomic binning, comparative biology and taxonomic classification.</title>
        <authorList>
            <person name="Goeker M."/>
        </authorList>
    </citation>
    <scope>NUCLEOTIDE SEQUENCE [LARGE SCALE GENOMIC DNA]</scope>
    <source>
        <strain evidence="5 6">DSM 22368</strain>
    </source>
</reference>
<feature type="region of interest" description="Disordered" evidence="2">
    <location>
        <begin position="2866"/>
        <end position="2892"/>
    </location>
</feature>
<dbReference type="NCBIfam" id="TIGR01643">
    <property type="entry name" value="YD_repeat_2x"/>
    <property type="match status" value="13"/>
</dbReference>